<dbReference type="Pfam" id="PF01266">
    <property type="entry name" value="DAO"/>
    <property type="match status" value="1"/>
</dbReference>
<keyword evidence="4" id="KW-0560">Oxidoreductase</keyword>
<dbReference type="Gene3D" id="3.30.9.10">
    <property type="entry name" value="D-Amino Acid Oxidase, subunit A, domain 2"/>
    <property type="match status" value="1"/>
</dbReference>
<dbReference type="InterPro" id="IPR006076">
    <property type="entry name" value="FAD-dep_OxRdtase"/>
</dbReference>
<keyword evidence="2" id="KW-0285">Flavoprotein</keyword>
<dbReference type="GO" id="GO:0008115">
    <property type="term" value="F:sarcosine oxidase activity"/>
    <property type="evidence" value="ECO:0007669"/>
    <property type="project" value="TreeGrafter"/>
</dbReference>
<dbReference type="InterPro" id="IPR036188">
    <property type="entry name" value="FAD/NAD-bd_sf"/>
</dbReference>
<evidence type="ECO:0000256" key="3">
    <source>
        <dbReference type="ARBA" id="ARBA00022827"/>
    </source>
</evidence>
<accession>A0A7V8NLR9</accession>
<gene>
    <name evidence="6" type="ORF">HRJ53_01725</name>
</gene>
<protein>
    <submittedName>
        <fullName evidence="6">FAD-dependent oxidoreductase</fullName>
    </submittedName>
</protein>
<keyword evidence="7" id="KW-1185">Reference proteome</keyword>
<dbReference type="PANTHER" id="PTHR10961">
    <property type="entry name" value="PEROXISOMAL SARCOSINE OXIDASE"/>
    <property type="match status" value="1"/>
</dbReference>
<dbReference type="SUPFAM" id="SSF54373">
    <property type="entry name" value="FAD-linked reductases, C-terminal domain"/>
    <property type="match status" value="1"/>
</dbReference>
<feature type="domain" description="FAD dependent oxidoreductase" evidence="5">
    <location>
        <begin position="7"/>
        <end position="196"/>
    </location>
</feature>
<comment type="cofactor">
    <cofactor evidence="1">
        <name>FAD</name>
        <dbReference type="ChEBI" id="CHEBI:57692"/>
    </cofactor>
</comment>
<keyword evidence="3" id="KW-0274">FAD</keyword>
<dbReference type="Gene3D" id="3.50.50.60">
    <property type="entry name" value="FAD/NAD(P)-binding domain"/>
    <property type="match status" value="1"/>
</dbReference>
<evidence type="ECO:0000256" key="1">
    <source>
        <dbReference type="ARBA" id="ARBA00001974"/>
    </source>
</evidence>
<proteinExistence type="predicted"/>
<evidence type="ECO:0000256" key="4">
    <source>
        <dbReference type="ARBA" id="ARBA00023002"/>
    </source>
</evidence>
<evidence type="ECO:0000313" key="6">
    <source>
        <dbReference type="EMBL" id="MBA0083692.1"/>
    </source>
</evidence>
<dbReference type="PANTHER" id="PTHR10961:SF46">
    <property type="entry name" value="PEROXISOMAL SARCOSINE OXIDASE"/>
    <property type="match status" value="1"/>
</dbReference>
<evidence type="ECO:0000256" key="2">
    <source>
        <dbReference type="ARBA" id="ARBA00022630"/>
    </source>
</evidence>
<dbReference type="InterPro" id="IPR045170">
    <property type="entry name" value="MTOX"/>
</dbReference>
<dbReference type="SUPFAM" id="SSF51905">
    <property type="entry name" value="FAD/NAD(P)-binding domain"/>
    <property type="match status" value="1"/>
</dbReference>
<sequence length="222" mass="24618">MRRGIAYRSAQATNPREAGRVEHITTSQGERIQAGQFVFACGAWLGKIFPDVLGARIFPSRQEVFFFGIPAGETRFAPPALPTWLFQEDLVYGMPDIEGRGLKIAFDEHGERVDPDTQSRIVSPEMTKAVRAYVARRFPALGDAPIVETRVCQYENTSSGDFLIDRHPEMENVWFAGGGSGHGFKHGPAVGRYLASQLLDGATPEPRFSLKTKETTPNRSVY</sequence>
<reference evidence="6" key="1">
    <citation type="submission" date="2020-06" db="EMBL/GenBank/DDBJ databases">
        <title>Legume-microbial interactions unlock mineral nutrients during tropical forest succession.</title>
        <authorList>
            <person name="Epihov D.Z."/>
        </authorList>
    </citation>
    <scope>NUCLEOTIDE SEQUENCE [LARGE SCALE GENOMIC DNA]</scope>
    <source>
        <strain evidence="6">Pan2503</strain>
    </source>
</reference>
<dbReference type="Proteomes" id="UP000567293">
    <property type="component" value="Unassembled WGS sequence"/>
</dbReference>
<comment type="caution">
    <text evidence="6">The sequence shown here is derived from an EMBL/GenBank/DDBJ whole genome shotgun (WGS) entry which is preliminary data.</text>
</comment>
<dbReference type="GO" id="GO:0050660">
    <property type="term" value="F:flavin adenine dinucleotide binding"/>
    <property type="evidence" value="ECO:0007669"/>
    <property type="project" value="InterPro"/>
</dbReference>
<name>A0A7V8NLR9_9BACT</name>
<evidence type="ECO:0000259" key="5">
    <source>
        <dbReference type="Pfam" id="PF01266"/>
    </source>
</evidence>
<dbReference type="AlphaFoldDB" id="A0A7V8NLR9"/>
<evidence type="ECO:0000313" key="7">
    <source>
        <dbReference type="Proteomes" id="UP000567293"/>
    </source>
</evidence>
<dbReference type="EMBL" id="JACDQQ010000175">
    <property type="protein sequence ID" value="MBA0083692.1"/>
    <property type="molecule type" value="Genomic_DNA"/>
</dbReference>
<organism evidence="6 7">
    <name type="scientific">Candidatus Acidiferrum panamense</name>
    <dbReference type="NCBI Taxonomy" id="2741543"/>
    <lineage>
        <taxon>Bacteria</taxon>
        <taxon>Pseudomonadati</taxon>
        <taxon>Acidobacteriota</taxon>
        <taxon>Terriglobia</taxon>
        <taxon>Candidatus Acidiferrales</taxon>
        <taxon>Candidatus Acidiferrum</taxon>
    </lineage>
</organism>